<organism evidence="3 4">
    <name type="scientific">Paracoccus methylovorus</name>
    <dbReference type="NCBI Taxonomy" id="2812658"/>
    <lineage>
        <taxon>Bacteria</taxon>
        <taxon>Pseudomonadati</taxon>
        <taxon>Pseudomonadota</taxon>
        <taxon>Alphaproteobacteria</taxon>
        <taxon>Rhodobacterales</taxon>
        <taxon>Paracoccaceae</taxon>
        <taxon>Paracoccus</taxon>
    </lineage>
</organism>
<keyword evidence="4" id="KW-1185">Reference proteome</keyword>
<dbReference type="CDD" id="cd01066">
    <property type="entry name" value="APP_MetAP"/>
    <property type="match status" value="1"/>
</dbReference>
<keyword evidence="3" id="KW-0645">Protease</keyword>
<evidence type="ECO:0000259" key="1">
    <source>
        <dbReference type="Pfam" id="PF00557"/>
    </source>
</evidence>
<keyword evidence="3" id="KW-0614">Plasmid</keyword>
<sequence>MNIFGTEFDYAKRLDTLRTVMEDQQLDAIIVHNWTNQYYYGGHYQHMPWYPLSHTHITEAPLLLFKDSDPVFMAAFITMNAIREGTWIKDVRVNDTGYASSPADGVAKVLAERGLSNGNIGYEETTCTAVTLKRLTEALPGATLKPAGDLLFIARSVKDEAEIALIRKAVEIGHSAIDVAIKAAQPGVTEMEVQFAMEIEMKRLGAMREVETMCQSGIRTANYRAFAAEWKEIEVGDLVTIDLGGLYHGYGFDIARTWCIGQPKDEYVKIAQDCYDTHDEFMRTLKAGMSFADIFDHIRAFMIDRGYPANKAKFPCQQFAIHGVGLGPFHDFPHPTHRETIIQPNMVLSFQPSVRTDTFSFRFENNILVKEDGLELLSTTPHKLI</sequence>
<reference evidence="3 4" key="1">
    <citation type="submission" date="2021-02" db="EMBL/GenBank/DDBJ databases">
        <title>Paracoccus methylovroum sp.nov., a new methanol and methylamine utilizing methylotrophic denitrifer.</title>
        <authorList>
            <person name="Timsy T."/>
            <person name="Behrendt U."/>
            <person name="Ulrich A."/>
            <person name="Spanner T."/>
            <person name="Foesel B.U."/>
            <person name="Horn M.A."/>
            <person name="Kolb S."/>
        </authorList>
    </citation>
    <scope>NUCLEOTIDE SEQUENCE [LARGE SCALE GENOMIC DNA]</scope>
    <source>
        <strain evidence="3 4">H4-D09</strain>
        <plasmid evidence="3 4">p2</plasmid>
    </source>
</reference>
<dbReference type="InterPro" id="IPR036005">
    <property type="entry name" value="Creatinase/aminopeptidase-like"/>
</dbReference>
<evidence type="ECO:0000313" key="4">
    <source>
        <dbReference type="Proteomes" id="UP000663629"/>
    </source>
</evidence>
<dbReference type="InterPro" id="IPR029149">
    <property type="entry name" value="Creatin/AminoP/Spt16_N"/>
</dbReference>
<dbReference type="Gene3D" id="3.40.350.10">
    <property type="entry name" value="Creatinase/prolidase N-terminal domain"/>
    <property type="match status" value="1"/>
</dbReference>
<dbReference type="InterPro" id="IPR000994">
    <property type="entry name" value="Pept_M24"/>
</dbReference>
<gene>
    <name evidence="3" type="ORF">JWJ88_21630</name>
</gene>
<dbReference type="RefSeq" id="WP_205297027.1">
    <property type="nucleotide sequence ID" value="NZ_CP070372.1"/>
</dbReference>
<proteinExistence type="predicted"/>
<dbReference type="SUPFAM" id="SSF55920">
    <property type="entry name" value="Creatinase/aminopeptidase"/>
    <property type="match status" value="1"/>
</dbReference>
<keyword evidence="3" id="KW-0031">Aminopeptidase</keyword>
<dbReference type="PANTHER" id="PTHR46112:SF2">
    <property type="entry name" value="XAA-PRO AMINOPEPTIDASE P-RELATED"/>
    <property type="match status" value="1"/>
</dbReference>
<dbReference type="SUPFAM" id="SSF53092">
    <property type="entry name" value="Creatinase/prolidase N-terminal domain"/>
    <property type="match status" value="1"/>
</dbReference>
<dbReference type="GO" id="GO:0004177">
    <property type="term" value="F:aminopeptidase activity"/>
    <property type="evidence" value="ECO:0007669"/>
    <property type="project" value="UniProtKB-KW"/>
</dbReference>
<name>A0ABX7JSC3_9RHOB</name>
<feature type="domain" description="Creatinase N-terminal" evidence="2">
    <location>
        <begin position="13"/>
        <end position="156"/>
    </location>
</feature>
<dbReference type="InterPro" id="IPR000587">
    <property type="entry name" value="Creatinase_N"/>
</dbReference>
<dbReference type="PANTHER" id="PTHR46112">
    <property type="entry name" value="AMINOPEPTIDASE"/>
    <property type="match status" value="1"/>
</dbReference>
<dbReference type="Gene3D" id="3.90.230.10">
    <property type="entry name" value="Creatinase/methionine aminopeptidase superfamily"/>
    <property type="match status" value="1"/>
</dbReference>
<accession>A0ABX7JSC3</accession>
<protein>
    <submittedName>
        <fullName evidence="3">Aminopeptidase P family protein</fullName>
    </submittedName>
</protein>
<dbReference type="Proteomes" id="UP000663629">
    <property type="component" value="Plasmid p2"/>
</dbReference>
<evidence type="ECO:0000313" key="3">
    <source>
        <dbReference type="EMBL" id="QRZ16143.1"/>
    </source>
</evidence>
<dbReference type="EMBL" id="CP070372">
    <property type="protein sequence ID" value="QRZ16143.1"/>
    <property type="molecule type" value="Genomic_DNA"/>
</dbReference>
<dbReference type="InterPro" id="IPR050659">
    <property type="entry name" value="Peptidase_M24B"/>
</dbReference>
<dbReference type="Pfam" id="PF00557">
    <property type="entry name" value="Peptidase_M24"/>
    <property type="match status" value="1"/>
</dbReference>
<feature type="domain" description="Peptidase M24" evidence="1">
    <location>
        <begin position="165"/>
        <end position="371"/>
    </location>
</feature>
<dbReference type="Pfam" id="PF01321">
    <property type="entry name" value="Creatinase_N"/>
    <property type="match status" value="1"/>
</dbReference>
<keyword evidence="3" id="KW-0378">Hydrolase</keyword>
<geneLocation type="plasmid" evidence="3 4">
    <name>p2</name>
</geneLocation>
<evidence type="ECO:0000259" key="2">
    <source>
        <dbReference type="Pfam" id="PF01321"/>
    </source>
</evidence>